<proteinExistence type="predicted"/>
<dbReference type="OrthoDB" id="440424at2759"/>
<sequence length="72" mass="7796">MREAHDTSKAGTIDREYPNLISAGTSITALGMLTIVMPEITAALGFVGAEPSTDSFAGVWQRTYSNIPYRVF</sequence>
<accession>A0A517L9D2</accession>
<dbReference type="Proteomes" id="UP000316270">
    <property type="component" value="Chromosome 7"/>
</dbReference>
<keyword evidence="2" id="KW-1185">Reference proteome</keyword>
<reference evidence="1 2" key="1">
    <citation type="submission" date="2019-07" db="EMBL/GenBank/DDBJ databases">
        <title>Finished genome of Venturia effusa.</title>
        <authorList>
            <person name="Young C.A."/>
            <person name="Cox M.P."/>
            <person name="Ganley A.R.D."/>
            <person name="David W.J."/>
        </authorList>
    </citation>
    <scope>NUCLEOTIDE SEQUENCE [LARGE SCALE GENOMIC DNA]</scope>
    <source>
        <strain evidence="2">albino</strain>
    </source>
</reference>
<dbReference type="AlphaFoldDB" id="A0A517L9D2"/>
<organism evidence="1 2">
    <name type="scientific">Venturia effusa</name>
    <dbReference type="NCBI Taxonomy" id="50376"/>
    <lineage>
        <taxon>Eukaryota</taxon>
        <taxon>Fungi</taxon>
        <taxon>Dikarya</taxon>
        <taxon>Ascomycota</taxon>
        <taxon>Pezizomycotina</taxon>
        <taxon>Dothideomycetes</taxon>
        <taxon>Pleosporomycetidae</taxon>
        <taxon>Venturiales</taxon>
        <taxon>Venturiaceae</taxon>
        <taxon>Venturia</taxon>
    </lineage>
</organism>
<protein>
    <submittedName>
        <fullName evidence="1">Uncharacterized protein</fullName>
    </submittedName>
</protein>
<name>A0A517L9D2_9PEZI</name>
<evidence type="ECO:0000313" key="2">
    <source>
        <dbReference type="Proteomes" id="UP000316270"/>
    </source>
</evidence>
<evidence type="ECO:0000313" key="1">
    <source>
        <dbReference type="EMBL" id="QDS72239.1"/>
    </source>
</evidence>
<dbReference type="STRING" id="50376.A0A517L9D2"/>
<gene>
    <name evidence="1" type="ORF">FKW77_005715</name>
</gene>
<dbReference type="EMBL" id="CP042191">
    <property type="protein sequence ID" value="QDS72239.1"/>
    <property type="molecule type" value="Genomic_DNA"/>
</dbReference>